<comment type="caution">
    <text evidence="2">The sequence shown here is derived from an EMBL/GenBank/DDBJ whole genome shotgun (WGS) entry which is preliminary data.</text>
</comment>
<dbReference type="Proteomes" id="UP000324800">
    <property type="component" value="Unassembled WGS sequence"/>
</dbReference>
<dbReference type="AlphaFoldDB" id="A0A5J4UBI4"/>
<dbReference type="EMBL" id="SNRW01017876">
    <property type="protein sequence ID" value="KAA6367887.1"/>
    <property type="molecule type" value="Genomic_DNA"/>
</dbReference>
<accession>A0A5J4UBI4</accession>
<gene>
    <name evidence="2" type="ORF">EZS28_036588</name>
</gene>
<organism evidence="2 3">
    <name type="scientific">Streblomastix strix</name>
    <dbReference type="NCBI Taxonomy" id="222440"/>
    <lineage>
        <taxon>Eukaryota</taxon>
        <taxon>Metamonada</taxon>
        <taxon>Preaxostyla</taxon>
        <taxon>Oxymonadida</taxon>
        <taxon>Streblomastigidae</taxon>
        <taxon>Streblomastix</taxon>
    </lineage>
</organism>
<evidence type="ECO:0000313" key="3">
    <source>
        <dbReference type="Proteomes" id="UP000324800"/>
    </source>
</evidence>
<keyword evidence="1" id="KW-0472">Membrane</keyword>
<name>A0A5J4UBI4_9EUKA</name>
<evidence type="ECO:0000256" key="1">
    <source>
        <dbReference type="SAM" id="Phobius"/>
    </source>
</evidence>
<proteinExistence type="predicted"/>
<protein>
    <submittedName>
        <fullName evidence="2">Uncharacterized protein</fullName>
    </submittedName>
</protein>
<reference evidence="2 3" key="1">
    <citation type="submission" date="2019-03" db="EMBL/GenBank/DDBJ databases">
        <title>Single cell metagenomics reveals metabolic interactions within the superorganism composed of flagellate Streblomastix strix and complex community of Bacteroidetes bacteria on its surface.</title>
        <authorList>
            <person name="Treitli S.C."/>
            <person name="Kolisko M."/>
            <person name="Husnik F."/>
            <person name="Keeling P."/>
            <person name="Hampl V."/>
        </authorList>
    </citation>
    <scope>NUCLEOTIDE SEQUENCE [LARGE SCALE GENOMIC DNA]</scope>
    <source>
        <strain evidence="2">ST1C</strain>
    </source>
</reference>
<keyword evidence="1" id="KW-1133">Transmembrane helix</keyword>
<evidence type="ECO:0000313" key="2">
    <source>
        <dbReference type="EMBL" id="KAA6367887.1"/>
    </source>
</evidence>
<keyword evidence="1" id="KW-0812">Transmembrane</keyword>
<feature type="transmembrane region" description="Helical" evidence="1">
    <location>
        <begin position="150"/>
        <end position="172"/>
    </location>
</feature>
<sequence>MVSTRGARRVLSHIRLFWFSFKEFVKICTLLSAYPAGGGSECLDFQSIKSDLSWSHAVFPGLIIPVQYLLEITQLTYLVSVPVKTSNEDKLIINEVILALTVTSQQVEGQVVVASKLKVTITNILQVKVVRLVIVIQFIDVFRPTVSPTVALVSEIATGSVVIISTVIILVLELQG</sequence>